<comment type="subcellular location">
    <subcellularLocation>
        <location evidence="1 11">Cytoplasm</location>
    </subcellularLocation>
</comment>
<evidence type="ECO:0000256" key="5">
    <source>
        <dbReference type="ARBA" id="ARBA00022598"/>
    </source>
</evidence>
<evidence type="ECO:0000313" key="15">
    <source>
        <dbReference type="EMBL" id="AUX26271.1"/>
    </source>
</evidence>
<evidence type="ECO:0000256" key="8">
    <source>
        <dbReference type="ARBA" id="ARBA00022917"/>
    </source>
</evidence>
<keyword evidence="9 11" id="KW-0030">Aminoacyl-tRNA synthetase</keyword>
<dbReference type="GO" id="GO:0005737">
    <property type="term" value="C:cytoplasm"/>
    <property type="evidence" value="ECO:0007669"/>
    <property type="project" value="UniProtKB-SubCell"/>
</dbReference>
<dbReference type="OrthoDB" id="9803211at2"/>
<dbReference type="HAMAP" id="MF_00123">
    <property type="entry name" value="Arg_tRNA_synth"/>
    <property type="match status" value="1"/>
</dbReference>
<evidence type="ECO:0000256" key="10">
    <source>
        <dbReference type="ARBA" id="ARBA00049339"/>
    </source>
</evidence>
<dbReference type="InterPro" id="IPR035684">
    <property type="entry name" value="ArgRS_core"/>
</dbReference>
<comment type="subunit">
    <text evidence="3 11">Monomer.</text>
</comment>
<evidence type="ECO:0000313" key="16">
    <source>
        <dbReference type="Proteomes" id="UP000295781"/>
    </source>
</evidence>
<dbReference type="GO" id="GO:0005524">
    <property type="term" value="F:ATP binding"/>
    <property type="evidence" value="ECO:0007669"/>
    <property type="project" value="UniProtKB-UniRule"/>
</dbReference>
<evidence type="ECO:0000256" key="6">
    <source>
        <dbReference type="ARBA" id="ARBA00022741"/>
    </source>
</evidence>
<accession>A0A4P2QAF8</accession>
<dbReference type="Proteomes" id="UP000295781">
    <property type="component" value="Chromosome"/>
</dbReference>
<sequence length="577" mass="62194">MADPVHALSRALKAAIVAAFGDEHAATDPSLRRSSHADYQANAAMALGKRLGKPPREVAAAIVAALDVSGLCRKVEIAGPGFVNLTLDDAYLARELADTAQGGRLGIAPAARPETVVVDYSGPNAAKEMHVGHLRSTIIGDAIARVLEALGHRVIRQNHLGDWGTPFGMLIEHMLDLGEDAAAKELSVGDLNAFYKQARAKFDGDPAFAERSRLRVVRLQGGDEPTLALWRRLVRESTRYFEAVYRRLGVTLTEADFAGESFYNPMLPDVIAELSGKGLARESEGALCVFPAGFTGKGDEPLPLIVRKQDGGYGYPTTDLAAVRHRLRTLGAERLVYVVGAPQSQHLAMVFATAREAGWLAPPARAEHVAFGSVLGADKKMFKTRSGDSVKLSDLLDEAVERASKVVREKNPELDAAAADAVARAVGVGAVKYADLSSDRIKDYVFDWDRMLAFEGNTAPYLMYAHARIRSIFRKAGVASPRGAGVALGEPAERALALELLRFGAVLEDVAATLEPHRLCGYLFELAGSFTTFYERCPVLRADSEEVRRSRLALCDLTAEVLAKGLGLLGIEAPERM</sequence>
<dbReference type="InterPro" id="IPR036695">
    <property type="entry name" value="Arg-tRNA-synth_N_sf"/>
</dbReference>
<proteinExistence type="inferred from homology"/>
<dbReference type="PRINTS" id="PR01038">
    <property type="entry name" value="TRNASYNTHARG"/>
</dbReference>
<keyword evidence="6 11" id="KW-0547">Nucleotide-binding</keyword>
<dbReference type="SMART" id="SM01016">
    <property type="entry name" value="Arg_tRNA_synt_N"/>
    <property type="match status" value="1"/>
</dbReference>
<comment type="similarity">
    <text evidence="2 11 12">Belongs to the class-I aminoacyl-tRNA synthetase family.</text>
</comment>
<evidence type="ECO:0000256" key="2">
    <source>
        <dbReference type="ARBA" id="ARBA00005594"/>
    </source>
</evidence>
<reference evidence="15 16" key="1">
    <citation type="submission" date="2015-09" db="EMBL/GenBank/DDBJ databases">
        <title>Sorangium comparison.</title>
        <authorList>
            <person name="Zaburannyi N."/>
            <person name="Bunk B."/>
            <person name="Overmann J."/>
            <person name="Mueller R."/>
        </authorList>
    </citation>
    <scope>NUCLEOTIDE SEQUENCE [LARGE SCALE GENOMIC DNA]</scope>
    <source>
        <strain evidence="15 16">So ceGT47</strain>
    </source>
</reference>
<evidence type="ECO:0000256" key="12">
    <source>
        <dbReference type="RuleBase" id="RU363038"/>
    </source>
</evidence>
<evidence type="ECO:0000259" key="13">
    <source>
        <dbReference type="SMART" id="SM00836"/>
    </source>
</evidence>
<dbReference type="GO" id="GO:0006420">
    <property type="term" value="P:arginyl-tRNA aminoacylation"/>
    <property type="evidence" value="ECO:0007669"/>
    <property type="project" value="UniProtKB-UniRule"/>
</dbReference>
<dbReference type="SUPFAM" id="SSF47323">
    <property type="entry name" value="Anticodon-binding domain of a subclass of class I aminoacyl-tRNA synthetases"/>
    <property type="match status" value="1"/>
</dbReference>
<gene>
    <name evidence="11" type="primary">argS</name>
    <name evidence="15" type="ORF">SOCEGT47_068320</name>
</gene>
<keyword evidence="7 11" id="KW-0067">ATP-binding</keyword>
<dbReference type="InterPro" id="IPR001278">
    <property type="entry name" value="Arg-tRNA-ligase"/>
</dbReference>
<dbReference type="Gene3D" id="3.40.50.620">
    <property type="entry name" value="HUPs"/>
    <property type="match status" value="1"/>
</dbReference>
<evidence type="ECO:0000259" key="14">
    <source>
        <dbReference type="SMART" id="SM01016"/>
    </source>
</evidence>
<dbReference type="PANTHER" id="PTHR11956">
    <property type="entry name" value="ARGINYL-TRNA SYNTHETASE"/>
    <property type="match status" value="1"/>
</dbReference>
<dbReference type="AlphaFoldDB" id="A0A4P2QAF8"/>
<evidence type="ECO:0000256" key="11">
    <source>
        <dbReference type="HAMAP-Rule" id="MF_00123"/>
    </source>
</evidence>
<organism evidence="15 16">
    <name type="scientific">Sorangium cellulosum</name>
    <name type="common">Polyangium cellulosum</name>
    <dbReference type="NCBI Taxonomy" id="56"/>
    <lineage>
        <taxon>Bacteria</taxon>
        <taxon>Pseudomonadati</taxon>
        <taxon>Myxococcota</taxon>
        <taxon>Polyangia</taxon>
        <taxon>Polyangiales</taxon>
        <taxon>Polyangiaceae</taxon>
        <taxon>Sorangium</taxon>
    </lineage>
</organism>
<dbReference type="NCBIfam" id="TIGR00456">
    <property type="entry name" value="argS"/>
    <property type="match status" value="1"/>
</dbReference>
<dbReference type="SUPFAM" id="SSF55190">
    <property type="entry name" value="Arginyl-tRNA synthetase (ArgRS), N-terminal 'additional' domain"/>
    <property type="match status" value="1"/>
</dbReference>
<dbReference type="CDD" id="cd00671">
    <property type="entry name" value="ArgRS_core"/>
    <property type="match status" value="1"/>
</dbReference>
<protein>
    <recommendedName>
        <fullName evidence="11">Arginine--tRNA ligase</fullName>
        <ecNumber evidence="11">6.1.1.19</ecNumber>
    </recommendedName>
    <alternativeName>
        <fullName evidence="11">Arginyl-tRNA synthetase</fullName>
        <shortName evidence="11">ArgRS</shortName>
    </alternativeName>
</protein>
<feature type="domain" description="DALR anticodon binding" evidence="13">
    <location>
        <begin position="462"/>
        <end position="577"/>
    </location>
</feature>
<dbReference type="Gene3D" id="1.10.730.10">
    <property type="entry name" value="Isoleucyl-tRNA Synthetase, Domain 1"/>
    <property type="match status" value="1"/>
</dbReference>
<dbReference type="EC" id="6.1.1.19" evidence="11"/>
<keyword evidence="8 11" id="KW-0648">Protein biosynthesis</keyword>
<dbReference type="InterPro" id="IPR008909">
    <property type="entry name" value="DALR_anticod-bd"/>
</dbReference>
<dbReference type="FunFam" id="3.40.50.620:FF:000030">
    <property type="entry name" value="Arginine--tRNA ligase"/>
    <property type="match status" value="1"/>
</dbReference>
<dbReference type="EMBL" id="CP012670">
    <property type="protein sequence ID" value="AUX26271.1"/>
    <property type="molecule type" value="Genomic_DNA"/>
</dbReference>
<dbReference type="Pfam" id="PF05746">
    <property type="entry name" value="DALR_1"/>
    <property type="match status" value="1"/>
</dbReference>
<dbReference type="SMART" id="SM00836">
    <property type="entry name" value="DALR_1"/>
    <property type="match status" value="1"/>
</dbReference>
<evidence type="ECO:0000256" key="1">
    <source>
        <dbReference type="ARBA" id="ARBA00004496"/>
    </source>
</evidence>
<evidence type="ECO:0000256" key="3">
    <source>
        <dbReference type="ARBA" id="ARBA00011245"/>
    </source>
</evidence>
<dbReference type="PANTHER" id="PTHR11956:SF5">
    <property type="entry name" value="ARGININE--TRNA LIGASE, CYTOPLASMIC"/>
    <property type="match status" value="1"/>
</dbReference>
<dbReference type="SUPFAM" id="SSF52374">
    <property type="entry name" value="Nucleotidylyl transferase"/>
    <property type="match status" value="1"/>
</dbReference>
<feature type="domain" description="Arginyl tRNA synthetase N-terminal" evidence="14">
    <location>
        <begin position="6"/>
        <end position="87"/>
    </location>
</feature>
<dbReference type="InterPro" id="IPR009080">
    <property type="entry name" value="tRNAsynth_Ia_anticodon-bd"/>
</dbReference>
<dbReference type="InterPro" id="IPR005148">
    <property type="entry name" value="Arg-tRNA-synth_N"/>
</dbReference>
<dbReference type="FunFam" id="1.10.730.10:FF:000008">
    <property type="entry name" value="Arginine--tRNA ligase"/>
    <property type="match status" value="1"/>
</dbReference>
<evidence type="ECO:0000256" key="9">
    <source>
        <dbReference type="ARBA" id="ARBA00023146"/>
    </source>
</evidence>
<dbReference type="RefSeq" id="WP_129353773.1">
    <property type="nucleotide sequence ID" value="NZ_CP012670.1"/>
</dbReference>
<keyword evidence="5 11" id="KW-0436">Ligase</keyword>
<keyword evidence="4 11" id="KW-0963">Cytoplasm</keyword>
<name>A0A4P2QAF8_SORCE</name>
<dbReference type="GO" id="GO:0004814">
    <property type="term" value="F:arginine-tRNA ligase activity"/>
    <property type="evidence" value="ECO:0007669"/>
    <property type="project" value="UniProtKB-UniRule"/>
</dbReference>
<evidence type="ECO:0000256" key="4">
    <source>
        <dbReference type="ARBA" id="ARBA00022490"/>
    </source>
</evidence>
<comment type="catalytic activity">
    <reaction evidence="10 11">
        <text>tRNA(Arg) + L-arginine + ATP = L-arginyl-tRNA(Arg) + AMP + diphosphate</text>
        <dbReference type="Rhea" id="RHEA:20301"/>
        <dbReference type="Rhea" id="RHEA-COMP:9658"/>
        <dbReference type="Rhea" id="RHEA-COMP:9673"/>
        <dbReference type="ChEBI" id="CHEBI:30616"/>
        <dbReference type="ChEBI" id="CHEBI:32682"/>
        <dbReference type="ChEBI" id="CHEBI:33019"/>
        <dbReference type="ChEBI" id="CHEBI:78442"/>
        <dbReference type="ChEBI" id="CHEBI:78513"/>
        <dbReference type="ChEBI" id="CHEBI:456215"/>
        <dbReference type="EC" id="6.1.1.19"/>
    </reaction>
</comment>
<dbReference type="InterPro" id="IPR014729">
    <property type="entry name" value="Rossmann-like_a/b/a_fold"/>
</dbReference>
<dbReference type="PROSITE" id="PS00178">
    <property type="entry name" value="AA_TRNA_LIGASE_I"/>
    <property type="match status" value="1"/>
</dbReference>
<dbReference type="InterPro" id="IPR001412">
    <property type="entry name" value="aa-tRNA-synth_I_CS"/>
</dbReference>
<dbReference type="CDD" id="cd07956">
    <property type="entry name" value="Anticodon_Ia_Arg"/>
    <property type="match status" value="1"/>
</dbReference>
<comment type="caution">
    <text evidence="11">Lacks conserved residue(s) required for the propagation of feature annotation.</text>
</comment>
<dbReference type="Gene3D" id="3.30.1360.70">
    <property type="entry name" value="Arginyl tRNA synthetase N-terminal domain"/>
    <property type="match status" value="1"/>
</dbReference>
<dbReference type="Pfam" id="PF03485">
    <property type="entry name" value="Arg_tRNA_synt_N"/>
    <property type="match status" value="1"/>
</dbReference>
<dbReference type="Pfam" id="PF00750">
    <property type="entry name" value="tRNA-synt_1d"/>
    <property type="match status" value="1"/>
</dbReference>
<evidence type="ECO:0000256" key="7">
    <source>
        <dbReference type="ARBA" id="ARBA00022840"/>
    </source>
</evidence>